<dbReference type="InterPro" id="IPR019749">
    <property type="entry name" value="Band_41_domain"/>
</dbReference>
<dbReference type="SUPFAM" id="SSF50729">
    <property type="entry name" value="PH domain-like"/>
    <property type="match status" value="1"/>
</dbReference>
<dbReference type="PIRSF" id="PIRSF002305">
    <property type="entry name" value="ERM"/>
    <property type="match status" value="1"/>
</dbReference>
<evidence type="ECO:0000256" key="8">
    <source>
        <dbReference type="PIRSR" id="PIRSR002305-1"/>
    </source>
</evidence>
<feature type="binding site" evidence="8">
    <location>
        <begin position="62"/>
        <end position="65"/>
    </location>
    <ligand>
        <name>a 1,2-diacyl-sn-glycero-3-phospho-(1D-myo-inositol)</name>
        <dbReference type="ChEBI" id="CHEBI:57880"/>
    </ligand>
</feature>
<comment type="subcellular location">
    <subcellularLocation>
        <location evidence="3">Cell junction</location>
        <location evidence="3">Adherens junction</location>
    </subcellularLocation>
    <subcellularLocation>
        <location evidence="2">Cell membrane</location>
        <topology evidence="2">Peripheral membrane protein</topology>
    </subcellularLocation>
    <subcellularLocation>
        <location evidence="1">Cell projection</location>
        <location evidence="1">Microvillus</location>
    </subcellularLocation>
    <subcellularLocation>
        <location evidence="7">Cell projection</location>
        <location evidence="7">Rhabdomere</location>
    </subcellularLocation>
</comment>
<dbReference type="FunFam" id="1.20.80.10:FF:000002">
    <property type="entry name" value="radixin isoform X1"/>
    <property type="match status" value="1"/>
</dbReference>
<dbReference type="InterPro" id="IPR035963">
    <property type="entry name" value="FERM_2"/>
</dbReference>
<dbReference type="InterPro" id="IPR018980">
    <property type="entry name" value="FERM_PH-like_C"/>
</dbReference>
<dbReference type="PROSITE" id="PS50057">
    <property type="entry name" value="FERM_3"/>
    <property type="match status" value="1"/>
</dbReference>
<keyword evidence="11" id="KW-1185">Reference proteome</keyword>
<dbReference type="SUPFAM" id="SSF54236">
    <property type="entry name" value="Ubiquitin-like"/>
    <property type="match status" value="1"/>
</dbReference>
<dbReference type="Gene3D" id="3.10.20.90">
    <property type="entry name" value="Phosphatidylinositol 3-kinase Catalytic Subunit, Chain A, domain 1"/>
    <property type="match status" value="1"/>
</dbReference>
<dbReference type="SMART" id="SM01196">
    <property type="entry name" value="FERM_C"/>
    <property type="match status" value="1"/>
</dbReference>
<name>A0A0N5C2D8_STREA</name>
<dbReference type="InterPro" id="IPR019748">
    <property type="entry name" value="FERM_central"/>
</dbReference>
<sequence length="554" mass="65737">MLTKKYTNVRVTTCDAELEFVIQSSLTGRQLFEQVIKTIGLREVWYFGLQYVDSKGLLTWLKLNKKVMSQDVGKGQPLCFNFRAKFFPEDVSEELIQDITIKLFYLQIKDSVLNDEFFCSPETSVLLASYALQAKYGNYNSSYHTSDFLSNDQLLPRRVFNQFRLNMNDWLERITNWWSDHYDMSKEIAMMEYLKIAQDLEMYGINFFEIKNKKGTELYLGVDSLGLSIYDKSDKLSPRVGFPWLEIRNISFNDKKFIIKLLDKKCSDFIFYVPRIRINKRILALCMGNHELYMRRRRPDTIEIQQMKNQAANEKKLKMLDYSKISNESYAREKAEQKQREAEKEMKKMNEILNKTKEELNIMCRKYKQLQKQYIELNKSKILLEKKEREMEKLNAQLLSQNHMSEEERNILISKICLHEEEIQKMRDVVNTKTSNINSQQLDFDVIKAKNVDSKCFLDEIDDKISDDGIELSISEKSSMSTINDELNREINVSVKKKLELLTKELDNFKYEENMTKFDLLHQENKIVGKDKYKTLKQIRLGNTKRRIDQYENM</sequence>
<dbReference type="Gene3D" id="1.20.5.450">
    <property type="match status" value="1"/>
</dbReference>
<dbReference type="FunFam" id="2.30.29.30:FF:000003">
    <property type="entry name" value="Radixin isoform 1"/>
    <property type="match status" value="1"/>
</dbReference>
<dbReference type="InterPro" id="IPR018979">
    <property type="entry name" value="FERM_N"/>
</dbReference>
<dbReference type="InterPro" id="IPR019747">
    <property type="entry name" value="FERM_CS"/>
</dbReference>
<dbReference type="GO" id="GO:0003779">
    <property type="term" value="F:actin binding"/>
    <property type="evidence" value="ECO:0007669"/>
    <property type="project" value="InterPro"/>
</dbReference>
<dbReference type="InterPro" id="IPR011174">
    <property type="entry name" value="ERM"/>
</dbReference>
<dbReference type="InterPro" id="IPR008954">
    <property type="entry name" value="Moesin_tail_sf"/>
</dbReference>
<dbReference type="FunFam" id="3.10.20.90:FF:000013">
    <property type="entry name" value="radixin isoform X1"/>
    <property type="match status" value="1"/>
</dbReference>
<dbReference type="Pfam" id="PF09379">
    <property type="entry name" value="FERM_N"/>
    <property type="match status" value="1"/>
</dbReference>
<dbReference type="GO" id="GO:0005912">
    <property type="term" value="C:adherens junction"/>
    <property type="evidence" value="ECO:0007669"/>
    <property type="project" value="UniProtKB-SubCell"/>
</dbReference>
<proteinExistence type="predicted"/>
<dbReference type="GO" id="GO:0005886">
    <property type="term" value="C:plasma membrane"/>
    <property type="evidence" value="ECO:0007669"/>
    <property type="project" value="UniProtKB-SubCell"/>
</dbReference>
<dbReference type="CDD" id="cd13194">
    <property type="entry name" value="FERM_C_ERM"/>
    <property type="match status" value="1"/>
</dbReference>
<evidence type="ECO:0000256" key="4">
    <source>
        <dbReference type="ARBA" id="ARBA00022025"/>
    </source>
</evidence>
<dbReference type="InterPro" id="IPR029071">
    <property type="entry name" value="Ubiquitin-like_domsf"/>
</dbReference>
<accession>A0A0N5C2D8</accession>
<evidence type="ECO:0000313" key="12">
    <source>
        <dbReference type="WBParaSite" id="SPAL_0001214800.1"/>
    </source>
</evidence>
<dbReference type="PRINTS" id="PR00661">
    <property type="entry name" value="ERMFAMILY"/>
</dbReference>
<dbReference type="InterPro" id="IPR011259">
    <property type="entry name" value="ERM_C_dom"/>
</dbReference>
<keyword evidence="5" id="KW-1003">Cell membrane</keyword>
<dbReference type="Pfam" id="PF00373">
    <property type="entry name" value="FERM_M"/>
    <property type="match status" value="1"/>
</dbReference>
<evidence type="ECO:0000256" key="9">
    <source>
        <dbReference type="SAM" id="Coils"/>
    </source>
</evidence>
<dbReference type="InterPro" id="IPR000798">
    <property type="entry name" value="Ez/rad/moesin-like"/>
</dbReference>
<evidence type="ECO:0000259" key="10">
    <source>
        <dbReference type="PROSITE" id="PS50057"/>
    </source>
</evidence>
<evidence type="ECO:0000256" key="5">
    <source>
        <dbReference type="ARBA" id="ARBA00022475"/>
    </source>
</evidence>
<dbReference type="PANTHER" id="PTHR23281">
    <property type="entry name" value="MERLIN/MOESIN/EZRIN/RADIXIN"/>
    <property type="match status" value="1"/>
</dbReference>
<dbReference type="Gene3D" id="1.20.80.10">
    <property type="match status" value="1"/>
</dbReference>
<reference evidence="12" key="1">
    <citation type="submission" date="2017-02" db="UniProtKB">
        <authorList>
            <consortium name="WormBaseParasite"/>
        </authorList>
    </citation>
    <scope>IDENTIFICATION</scope>
</reference>
<dbReference type="WBParaSite" id="SPAL_0001214800.1">
    <property type="protein sequence ID" value="SPAL_0001214800.1"/>
    <property type="gene ID" value="SPAL_0001214800"/>
</dbReference>
<evidence type="ECO:0000256" key="3">
    <source>
        <dbReference type="ARBA" id="ARBA00004536"/>
    </source>
</evidence>
<organism evidence="11 12">
    <name type="scientific">Strongyloides papillosus</name>
    <name type="common">Intestinal threadworm</name>
    <dbReference type="NCBI Taxonomy" id="174720"/>
    <lineage>
        <taxon>Eukaryota</taxon>
        <taxon>Metazoa</taxon>
        <taxon>Ecdysozoa</taxon>
        <taxon>Nematoda</taxon>
        <taxon>Chromadorea</taxon>
        <taxon>Rhabditida</taxon>
        <taxon>Tylenchina</taxon>
        <taxon>Panagrolaimomorpha</taxon>
        <taxon>Strongyloidoidea</taxon>
        <taxon>Strongyloididae</taxon>
        <taxon>Strongyloides</taxon>
    </lineage>
</organism>
<dbReference type="SMART" id="SM00295">
    <property type="entry name" value="B41"/>
    <property type="match status" value="1"/>
</dbReference>
<dbReference type="SUPFAM" id="SSF48678">
    <property type="entry name" value="Moesin tail domain"/>
    <property type="match status" value="1"/>
</dbReference>
<evidence type="ECO:0000256" key="6">
    <source>
        <dbReference type="ARBA" id="ARBA00023136"/>
    </source>
</evidence>
<dbReference type="CDD" id="cd14473">
    <property type="entry name" value="FERM_B-lobe"/>
    <property type="match status" value="1"/>
</dbReference>
<dbReference type="PROSITE" id="PS00660">
    <property type="entry name" value="FERM_1"/>
    <property type="match status" value="1"/>
</dbReference>
<dbReference type="InterPro" id="IPR000299">
    <property type="entry name" value="FERM_domain"/>
</dbReference>
<dbReference type="Pfam" id="PF00769">
    <property type="entry name" value="ERM_C"/>
    <property type="match status" value="1"/>
</dbReference>
<dbReference type="SUPFAM" id="SSF47031">
    <property type="entry name" value="Second domain of FERM"/>
    <property type="match status" value="1"/>
</dbReference>
<dbReference type="AlphaFoldDB" id="A0A0N5C2D8"/>
<protein>
    <recommendedName>
        <fullName evidence="4">Moesin/ezrin/radixin homolog 1</fullName>
    </recommendedName>
</protein>
<keyword evidence="6" id="KW-0472">Membrane</keyword>
<keyword evidence="9" id="KW-0175">Coiled coil</keyword>
<evidence type="ECO:0000256" key="1">
    <source>
        <dbReference type="ARBA" id="ARBA00004105"/>
    </source>
</evidence>
<feature type="domain" description="FERM" evidence="10">
    <location>
        <begin position="7"/>
        <end position="297"/>
    </location>
</feature>
<evidence type="ECO:0000313" key="11">
    <source>
        <dbReference type="Proteomes" id="UP000046392"/>
    </source>
</evidence>
<dbReference type="GO" id="GO:0005902">
    <property type="term" value="C:microvillus"/>
    <property type="evidence" value="ECO:0007669"/>
    <property type="project" value="UniProtKB-SubCell"/>
</dbReference>
<feature type="coiled-coil region" evidence="9">
    <location>
        <begin position="325"/>
        <end position="404"/>
    </location>
</feature>
<dbReference type="Gene3D" id="6.10.360.10">
    <property type="match status" value="1"/>
</dbReference>
<dbReference type="Pfam" id="PF09380">
    <property type="entry name" value="FERM_C"/>
    <property type="match status" value="1"/>
</dbReference>
<evidence type="ECO:0000256" key="2">
    <source>
        <dbReference type="ARBA" id="ARBA00004202"/>
    </source>
</evidence>
<dbReference type="Proteomes" id="UP000046392">
    <property type="component" value="Unplaced"/>
</dbReference>
<evidence type="ECO:0000256" key="7">
    <source>
        <dbReference type="ARBA" id="ARBA00043944"/>
    </source>
</evidence>
<dbReference type="Gene3D" id="2.30.29.30">
    <property type="entry name" value="Pleckstrin-homology domain (PH domain)/Phosphotyrosine-binding domain (PTB)"/>
    <property type="match status" value="1"/>
</dbReference>
<dbReference type="InterPro" id="IPR041789">
    <property type="entry name" value="ERM_FERM_C"/>
</dbReference>
<feature type="binding site" evidence="8">
    <location>
        <position position="280"/>
    </location>
    <ligand>
        <name>a 1,2-diacyl-sn-glycero-3-phospho-(1D-myo-inositol)</name>
        <dbReference type="ChEBI" id="CHEBI:57880"/>
    </ligand>
</feature>
<dbReference type="InterPro" id="IPR011993">
    <property type="entry name" value="PH-like_dom_sf"/>
</dbReference>
<dbReference type="STRING" id="174720.A0A0N5C2D8"/>
<dbReference type="InterPro" id="IPR014352">
    <property type="entry name" value="FERM/acyl-CoA-bd_prot_sf"/>
</dbReference>
<dbReference type="PRINTS" id="PR00935">
    <property type="entry name" value="BAND41"/>
</dbReference>